<dbReference type="KEGG" id="teq:TEQUI_1014"/>
<dbReference type="SMART" id="SM00460">
    <property type="entry name" value="TGc"/>
    <property type="match status" value="1"/>
</dbReference>
<proteinExistence type="predicted"/>
<evidence type="ECO:0000259" key="9">
    <source>
        <dbReference type="SMART" id="SM00460"/>
    </source>
</evidence>
<dbReference type="Pfam" id="PF06662">
    <property type="entry name" value="C5-epim_C"/>
    <property type="match status" value="2"/>
</dbReference>
<dbReference type="Gene3D" id="3.10.620.30">
    <property type="match status" value="1"/>
</dbReference>
<evidence type="ECO:0000256" key="8">
    <source>
        <dbReference type="SAM" id="SignalP"/>
    </source>
</evidence>
<sequence length="1406" mass="160921">MRKFILFILFSSLNINALGQTTSTVSGETVLMSSTDKNNPLYVWNIELTDYWSKLSDEILKGYKEKNIQLTPHQMAMIFLKFMSDFDIGYPKGGAHPKFVVEEKIGACGTFTNVFNALMAANGFKARIINLYNYPTNELGHTVSEVYYDNKWHLYDTTFSAYFTDDPSNVINPNVLSFEEIKSNKPATLIINNQSRYYKTVEIQRKFASREIYHTANPAGPLSFENKMFFPIKLNPISRPKIEKKDFALKAQGASFIGVGGANANHIYKLESLNKNTEYRLSLIPNFIGGHKNLDRIKFKVSASGCDVHNNEIEFISSHPSKSLDINFKSGGDTCDITVANQESTEFMKYLSLKEIKLTNVEDPSNTLNQGDITDSIPNQTDVNNAKFVIKEGVPYLDIEGVGEVFHPAWTGIYALQYAGMESYYPKKVDPNNKLFLHLVKVLEEKLKIQNGNYYWLYSFDNSYNNVTIHAPWVSSFAQAIGVEVFVAAYKLTKQDKYLELAKKAVKPLTVPLSDGGLLFHDGNDIWFEEIPLKEKPTHILNAHLRSLIAINELYEVTKDPIYKDFFDRGLITLLKWLPKFDTGSWLKYDLNPNYHQLFRITNPYGFSTPEVPIESISILDENQKLLVYSDIGDSDDFDVSKPVFISGTDWLIDKTSEKLSYRSNKTSIPEDFNSELSSDKLSSPFSFININFPKSNTNKFYLKIDYLDSKKGNLVLQRRSISPKIKFKDVDGGIFLLTGSGLKRSLQVKIDQSDLGYPVGNTYSKLHYLYLNKLLDITQDKRIKSWAITARAYYNSENFDKANLVHYPKLVLPPQTPVLPILSLTSNNVVAMHFGVNGTKFINGEYDFKSPVSEQSLSPYMVSLQANGKFFDVHKHMLKTESELKSKLGKYYNKYDWISLEDQEKINKSNALNWLQLNGKSYKDSISWPFDFRNAYNDLVQNPKWNSAFGQAYVLEAFIQNNSLDFARKAANAYKYDIASNGVSSIDKSNDVWFEEVPNKSHILNAHLISLNVLLGNKSVLGQDAEEITKRGLQSLEEKIFKFDNGYWSLYDQNPKKELMFQIDWLAGKTAPIIDEICLISTLSLNKTCIDVGSKKDFDGNNRINGIEWTENQKVDGFSVRSFKNGHMVRSKPVSGGSIQNTFFWLSLPDRDFIDFWDITPYIMSIKYKDVGIGNFVINIRSSREGNFIESLPLRYGNWNTKNSGEWKKYLIPIRSNDLGWFMGKDYHKYHLEQISEIAKKSNSVELKQVAERWQYYLDQYDKKSSPIFIDKRSDSMEINNFTLTSNLKFYQGSELKNAVDGDPNSNYIAAIENQEFPHQLVIQIPEKRYVGTVNIIWESESNYASEFDVSLYEDEKLISTKNLKNDKYHTAIEIGGVVNKIVIDLKKYQGQNRLLMRELKVIGK</sequence>
<evidence type="ECO:0000256" key="1">
    <source>
        <dbReference type="ARBA" id="ARBA00001650"/>
    </source>
</evidence>
<dbReference type="InterPro" id="IPR038765">
    <property type="entry name" value="Papain-like_cys_pep_sf"/>
</dbReference>
<evidence type="ECO:0000256" key="6">
    <source>
        <dbReference type="ARBA" id="ARBA00022490"/>
    </source>
</evidence>
<dbReference type="SUPFAM" id="SSF49785">
    <property type="entry name" value="Galactose-binding domain-like"/>
    <property type="match status" value="1"/>
</dbReference>
<comment type="catalytic activity">
    <reaction evidence="1">
        <text>Hydrolysis of an N(4)-(acetyl-beta-D-glucosaminyl)asparagine residue in which the glucosamine residue may be further glycosylated, to yield a (substituted) N-acetyl-beta-D-glucosaminylamine and a peptide containing an aspartate residue.</text>
        <dbReference type="EC" id="3.5.1.52"/>
    </reaction>
</comment>
<dbReference type="EMBL" id="CP002456">
    <property type="protein sequence ID" value="ADU91939.1"/>
    <property type="molecule type" value="Genomic_DNA"/>
</dbReference>
<dbReference type="Proteomes" id="UP000007472">
    <property type="component" value="Chromosome"/>
</dbReference>
<evidence type="ECO:0000256" key="7">
    <source>
        <dbReference type="ARBA" id="ARBA00032901"/>
    </source>
</evidence>
<dbReference type="InterPro" id="IPR008928">
    <property type="entry name" value="6-hairpin_glycosidase_sf"/>
</dbReference>
<dbReference type="GO" id="GO:0005975">
    <property type="term" value="P:carbohydrate metabolic process"/>
    <property type="evidence" value="ECO:0007669"/>
    <property type="project" value="InterPro"/>
</dbReference>
<dbReference type="SUPFAM" id="SSF48208">
    <property type="entry name" value="Six-hairpin glycosidases"/>
    <property type="match status" value="1"/>
</dbReference>
<keyword evidence="6" id="KW-0963">Cytoplasm</keyword>
<gene>
    <name evidence="10" type="ordered locus">TEQUI_1014</name>
</gene>
<dbReference type="EC" id="3.5.1.52" evidence="4"/>
<dbReference type="PANTHER" id="PTHR13174">
    <property type="entry name" value="D-GLUCURONYL C5-EPIMERASE"/>
    <property type="match status" value="1"/>
</dbReference>
<dbReference type="Pfam" id="PF01841">
    <property type="entry name" value="Transglut_core"/>
    <property type="match status" value="1"/>
</dbReference>
<dbReference type="Gene3D" id="2.60.120.260">
    <property type="entry name" value="Galactose-binding domain-like"/>
    <property type="match status" value="1"/>
</dbReference>
<protein>
    <recommendedName>
        <fullName evidence="5">Peptide-N(4)-(N-acetyl-beta-glucosaminyl)asparagine amidase</fullName>
        <ecNumber evidence="4">3.5.1.52</ecNumber>
    </recommendedName>
    <alternativeName>
        <fullName evidence="7">Peptide:N-glycanase</fullName>
    </alternativeName>
</protein>
<evidence type="ECO:0000256" key="4">
    <source>
        <dbReference type="ARBA" id="ARBA00012158"/>
    </source>
</evidence>
<evidence type="ECO:0000313" key="11">
    <source>
        <dbReference type="Proteomes" id="UP000007472"/>
    </source>
</evidence>
<evidence type="ECO:0000256" key="2">
    <source>
        <dbReference type="ARBA" id="ARBA00001947"/>
    </source>
</evidence>
<dbReference type="InterPro" id="IPR010598">
    <property type="entry name" value="C5-epim_C"/>
</dbReference>
<dbReference type="InterPro" id="IPR002931">
    <property type="entry name" value="Transglutaminase-like"/>
</dbReference>
<comment type="cofactor">
    <cofactor evidence="2">
        <name>Zn(2+)</name>
        <dbReference type="ChEBI" id="CHEBI:29105"/>
    </cofactor>
</comment>
<comment type="subcellular location">
    <subcellularLocation>
        <location evidence="3">Cytoplasm</location>
    </subcellularLocation>
</comment>
<evidence type="ECO:0000313" key="10">
    <source>
        <dbReference type="EMBL" id="ADU91939.1"/>
    </source>
</evidence>
<dbReference type="PANTHER" id="PTHR13174:SF3">
    <property type="entry name" value="D-GLUCURONYL C5-EPIMERASE"/>
    <property type="match status" value="1"/>
</dbReference>
<dbReference type="GO" id="GO:0015012">
    <property type="term" value="P:heparan sulfate proteoglycan biosynthetic process"/>
    <property type="evidence" value="ECO:0007669"/>
    <property type="project" value="InterPro"/>
</dbReference>
<dbReference type="GO" id="GO:0000224">
    <property type="term" value="F:peptide-N4-(N-acetyl-beta-glucosaminyl)asparagine amidase activity"/>
    <property type="evidence" value="ECO:0007669"/>
    <property type="project" value="UniProtKB-EC"/>
</dbReference>
<organism evidence="10 11">
    <name type="scientific">Taylorella equigenitalis (strain MCE9)</name>
    <dbReference type="NCBI Taxonomy" id="937774"/>
    <lineage>
        <taxon>Bacteria</taxon>
        <taxon>Pseudomonadati</taxon>
        <taxon>Pseudomonadota</taxon>
        <taxon>Betaproteobacteria</taxon>
        <taxon>Burkholderiales</taxon>
        <taxon>Alcaligenaceae</taxon>
        <taxon>Taylorella</taxon>
    </lineage>
</organism>
<dbReference type="GO" id="GO:0005737">
    <property type="term" value="C:cytoplasm"/>
    <property type="evidence" value="ECO:0007669"/>
    <property type="project" value="UniProtKB-SubCell"/>
</dbReference>
<evidence type="ECO:0000256" key="3">
    <source>
        <dbReference type="ARBA" id="ARBA00004496"/>
    </source>
</evidence>
<dbReference type="GO" id="GO:0047464">
    <property type="term" value="F:heparosan-N-sulfate-glucuronate 5-epimerase activity"/>
    <property type="evidence" value="ECO:0007669"/>
    <property type="project" value="InterPro"/>
</dbReference>
<dbReference type="SUPFAM" id="SSF54001">
    <property type="entry name" value="Cysteine proteinases"/>
    <property type="match status" value="1"/>
</dbReference>
<accession>A0A654KHR7</accession>
<feature type="domain" description="Transglutaminase-like" evidence="9">
    <location>
        <begin position="100"/>
        <end position="159"/>
    </location>
</feature>
<reference evidence="10 11" key="1">
    <citation type="journal article" date="2011" name="J. Bacteriol.">
        <title>Genome sequence of Taylorella equigenitalis MCE9, the causative agent of contagious equine metritis.</title>
        <authorList>
            <person name="Hebert L."/>
            <person name="Moumen B."/>
            <person name="Duquesne F."/>
            <person name="Breuil M.F."/>
            <person name="Laugier C."/>
            <person name="Batto J.M."/>
            <person name="Renault P."/>
            <person name="Petry S."/>
        </authorList>
    </citation>
    <scope>NUCLEOTIDE SEQUENCE [LARGE SCALE GENOMIC DNA]</scope>
    <source>
        <strain evidence="10 11">MCE9</strain>
    </source>
</reference>
<dbReference type="InterPro" id="IPR039721">
    <property type="entry name" value="C5-epimerase"/>
</dbReference>
<keyword evidence="8" id="KW-0732">Signal</keyword>
<evidence type="ECO:0000256" key="5">
    <source>
        <dbReference type="ARBA" id="ARBA00018546"/>
    </source>
</evidence>
<name>A0A654KHR7_TAYEM</name>
<feature type="chain" id="PRO_5024902231" description="Peptide-N(4)-(N-acetyl-beta-glucosaminyl)asparagine amidase" evidence="8">
    <location>
        <begin position="18"/>
        <end position="1406"/>
    </location>
</feature>
<feature type="signal peptide" evidence="8">
    <location>
        <begin position="1"/>
        <end position="17"/>
    </location>
</feature>
<dbReference type="InterPro" id="IPR008979">
    <property type="entry name" value="Galactose-bd-like_sf"/>
</dbReference>